<dbReference type="Proteomes" id="UP000324800">
    <property type="component" value="Unassembled WGS sequence"/>
</dbReference>
<gene>
    <name evidence="1" type="ORF">EZS28_009562</name>
</gene>
<comment type="caution">
    <text evidence="1">The sequence shown here is derived from an EMBL/GenBank/DDBJ whole genome shotgun (WGS) entry which is preliminary data.</text>
</comment>
<evidence type="ECO:0000313" key="2">
    <source>
        <dbReference type="Proteomes" id="UP000324800"/>
    </source>
</evidence>
<protein>
    <submittedName>
        <fullName evidence="1">Uncharacterized protein</fullName>
    </submittedName>
</protein>
<organism evidence="1 2">
    <name type="scientific">Streblomastix strix</name>
    <dbReference type="NCBI Taxonomy" id="222440"/>
    <lineage>
        <taxon>Eukaryota</taxon>
        <taxon>Metamonada</taxon>
        <taxon>Preaxostyla</taxon>
        <taxon>Oxymonadida</taxon>
        <taxon>Streblomastigidae</taxon>
        <taxon>Streblomastix</taxon>
    </lineage>
</organism>
<dbReference type="EMBL" id="SNRW01001815">
    <property type="protein sequence ID" value="KAA6394908.1"/>
    <property type="molecule type" value="Genomic_DNA"/>
</dbReference>
<name>A0A5J4WJ85_9EUKA</name>
<dbReference type="AlphaFoldDB" id="A0A5J4WJ85"/>
<reference evidence="1 2" key="1">
    <citation type="submission" date="2019-03" db="EMBL/GenBank/DDBJ databases">
        <title>Single cell metagenomics reveals metabolic interactions within the superorganism composed of flagellate Streblomastix strix and complex community of Bacteroidetes bacteria on its surface.</title>
        <authorList>
            <person name="Treitli S.C."/>
            <person name="Kolisko M."/>
            <person name="Husnik F."/>
            <person name="Keeling P."/>
            <person name="Hampl V."/>
        </authorList>
    </citation>
    <scope>NUCLEOTIDE SEQUENCE [LARGE SCALE GENOMIC DNA]</scope>
    <source>
        <strain evidence="1">ST1C</strain>
    </source>
</reference>
<evidence type="ECO:0000313" key="1">
    <source>
        <dbReference type="EMBL" id="KAA6394908.1"/>
    </source>
</evidence>
<sequence length="244" mass="28606">MLLRSIVSTLYYETAILGRRDWMLLQAVHRYGSAIQKQRKQKWTQIRTIQKMRVSSVGQTCYKRIHRAPIRATQQICSSHNWTQTVFSPINSQLPLKQLTHSYYAPNRYHSFKDCQCKYWKTSQERRCRKLISMQQYMSNTHVLEVMQRAARVRQLLQLMEIPAADRQLLPLLQTIDALASGFQLQAQEFWELGLLTIYHILEDNLTEALIDTVSELVLALRQVEYANMARIKLLSGIITHLLD</sequence>
<proteinExistence type="predicted"/>
<accession>A0A5J4WJ85</accession>